<protein>
    <submittedName>
        <fullName evidence="1">Uncharacterized protein</fullName>
    </submittedName>
</protein>
<evidence type="ECO:0000313" key="1">
    <source>
        <dbReference type="EMBL" id="KAJ7987251.1"/>
    </source>
</evidence>
<keyword evidence="2" id="KW-1185">Reference proteome</keyword>
<proteinExistence type="predicted"/>
<evidence type="ECO:0000313" key="2">
    <source>
        <dbReference type="Proteomes" id="UP001157502"/>
    </source>
</evidence>
<dbReference type="Proteomes" id="UP001157502">
    <property type="component" value="Chromosome 33"/>
</dbReference>
<gene>
    <name evidence="1" type="ORF">DPEC_G00336800</name>
</gene>
<reference evidence="1" key="1">
    <citation type="submission" date="2021-05" db="EMBL/GenBank/DDBJ databases">
        <authorList>
            <person name="Pan Q."/>
            <person name="Jouanno E."/>
            <person name="Zahm M."/>
            <person name="Klopp C."/>
            <person name="Cabau C."/>
            <person name="Louis A."/>
            <person name="Berthelot C."/>
            <person name="Parey E."/>
            <person name="Roest Crollius H."/>
            <person name="Montfort J."/>
            <person name="Robinson-Rechavi M."/>
            <person name="Bouchez O."/>
            <person name="Lampietro C."/>
            <person name="Lopez Roques C."/>
            <person name="Donnadieu C."/>
            <person name="Postlethwait J."/>
            <person name="Bobe J."/>
            <person name="Dillon D."/>
            <person name="Chandos A."/>
            <person name="von Hippel F."/>
            <person name="Guiguen Y."/>
        </authorList>
    </citation>
    <scope>NUCLEOTIDE SEQUENCE</scope>
    <source>
        <strain evidence="1">YG-Jan2019</strain>
    </source>
</reference>
<accession>A0ACC2F7C5</accession>
<dbReference type="EMBL" id="CM055760">
    <property type="protein sequence ID" value="KAJ7987251.1"/>
    <property type="molecule type" value="Genomic_DNA"/>
</dbReference>
<sequence>MQTVITVDKQMRIYAKKQTERSRKESCVLEGEKNRSSESRPHSGSPPDAPNRGARPTPTHTGGLHSTEEPTVHAHAQSPALDHIPPGAYRGPISQPGLGH</sequence>
<comment type="caution">
    <text evidence="1">The sequence shown here is derived from an EMBL/GenBank/DDBJ whole genome shotgun (WGS) entry which is preliminary data.</text>
</comment>
<name>A0ACC2F7C5_DALPE</name>
<organism evidence="1 2">
    <name type="scientific">Dallia pectoralis</name>
    <name type="common">Alaska blackfish</name>
    <dbReference type="NCBI Taxonomy" id="75939"/>
    <lineage>
        <taxon>Eukaryota</taxon>
        <taxon>Metazoa</taxon>
        <taxon>Chordata</taxon>
        <taxon>Craniata</taxon>
        <taxon>Vertebrata</taxon>
        <taxon>Euteleostomi</taxon>
        <taxon>Actinopterygii</taxon>
        <taxon>Neopterygii</taxon>
        <taxon>Teleostei</taxon>
        <taxon>Protacanthopterygii</taxon>
        <taxon>Esociformes</taxon>
        <taxon>Umbridae</taxon>
        <taxon>Dallia</taxon>
    </lineage>
</organism>